<reference evidence="1" key="1">
    <citation type="journal article" date="2014" name="Front. Microbiol.">
        <title>High frequency of phylogenetically diverse reductive dehalogenase-homologous genes in deep subseafloor sedimentary metagenomes.</title>
        <authorList>
            <person name="Kawai M."/>
            <person name="Futagami T."/>
            <person name="Toyoda A."/>
            <person name="Takaki Y."/>
            <person name="Nishi S."/>
            <person name="Hori S."/>
            <person name="Arai W."/>
            <person name="Tsubouchi T."/>
            <person name="Morono Y."/>
            <person name="Uchiyama I."/>
            <person name="Ito T."/>
            <person name="Fujiyama A."/>
            <person name="Inagaki F."/>
            <person name="Takami H."/>
        </authorList>
    </citation>
    <scope>NUCLEOTIDE SEQUENCE</scope>
    <source>
        <strain evidence="1">Expedition CK06-06</strain>
    </source>
</reference>
<proteinExistence type="predicted"/>
<gene>
    <name evidence="1" type="ORF">S03H2_66431</name>
</gene>
<dbReference type="AlphaFoldDB" id="X1IG09"/>
<dbReference type="EMBL" id="BARU01043373">
    <property type="protein sequence ID" value="GAH80647.1"/>
    <property type="molecule type" value="Genomic_DNA"/>
</dbReference>
<comment type="caution">
    <text evidence="1">The sequence shown here is derived from an EMBL/GenBank/DDBJ whole genome shotgun (WGS) entry which is preliminary data.</text>
</comment>
<protein>
    <submittedName>
        <fullName evidence="1">Uncharacterized protein</fullName>
    </submittedName>
</protein>
<feature type="non-terminal residue" evidence="1">
    <location>
        <position position="70"/>
    </location>
</feature>
<accession>X1IG09</accession>
<evidence type="ECO:0000313" key="1">
    <source>
        <dbReference type="EMBL" id="GAH80647.1"/>
    </source>
</evidence>
<organism evidence="1">
    <name type="scientific">marine sediment metagenome</name>
    <dbReference type="NCBI Taxonomy" id="412755"/>
    <lineage>
        <taxon>unclassified sequences</taxon>
        <taxon>metagenomes</taxon>
        <taxon>ecological metagenomes</taxon>
    </lineage>
</organism>
<name>X1IG09_9ZZZZ</name>
<sequence>MHIVYEENSEKEKSRFVERIIWEAQKKEKKIDAAINVHRVSFSVNVPPDRKEIKKTKEMVEFLKNRVYSA</sequence>